<dbReference type="PROSITE" id="PS51620">
    <property type="entry name" value="SAM_TRM61"/>
    <property type="match status" value="1"/>
</dbReference>
<dbReference type="Proteomes" id="UP000030655">
    <property type="component" value="Unassembled WGS sequence"/>
</dbReference>
<evidence type="ECO:0000256" key="5">
    <source>
        <dbReference type="ARBA" id="ARBA00022679"/>
    </source>
</evidence>
<sequence>MKHTAENTKVILYFSYKDQIPITLVKDEVKHTNKGMIIHNTLINQPFGKEFSVKDNKFYLLPESKFTRVEFDKRRTQIIFEPDTAIILSYLNLKRADSIIECGTGSGVLTHSLSDSVPDGMVYTYEVDEERYLAAKEKFSSIKNITTILKDANLHGFEQNEIDAVFLDLGSPYNAIKYAHSSLKNGGNLCVFVPSFNQVSLSLSIMNELYCNVRMFECIIKKYNKSTNKNDIYLIDDLYYHTGYLIFGTK</sequence>
<evidence type="ECO:0000256" key="6">
    <source>
        <dbReference type="ARBA" id="ARBA00022691"/>
    </source>
</evidence>
<accession>A0A059F5V0</accession>
<gene>
    <name evidence="12" type="ORF">H312_00150</name>
</gene>
<keyword evidence="13" id="KW-1185">Reference proteome</keyword>
<feature type="binding site" evidence="10">
    <location>
        <position position="151"/>
    </location>
    <ligand>
        <name>S-adenosyl-L-methionine</name>
        <dbReference type="ChEBI" id="CHEBI:59789"/>
    </ligand>
</feature>
<organism evidence="12 13">
    <name type="scientific">Anncaliia algerae PRA339</name>
    <dbReference type="NCBI Taxonomy" id="1288291"/>
    <lineage>
        <taxon>Eukaryota</taxon>
        <taxon>Fungi</taxon>
        <taxon>Fungi incertae sedis</taxon>
        <taxon>Microsporidia</taxon>
        <taxon>Tubulinosematoidea</taxon>
        <taxon>Tubulinosematidae</taxon>
        <taxon>Anncaliia</taxon>
    </lineage>
</organism>
<evidence type="ECO:0000256" key="9">
    <source>
        <dbReference type="PIRNR" id="PIRNR017269"/>
    </source>
</evidence>
<evidence type="ECO:0000259" key="11">
    <source>
        <dbReference type="Pfam" id="PF08704"/>
    </source>
</evidence>
<comment type="similarity">
    <text evidence="9">Belongs to the class I-like SAM-binding methyltransferase superfamily. TRM61 family.</text>
</comment>
<dbReference type="PANTHER" id="PTHR12133:SF2">
    <property type="entry name" value="TRNA (ADENINE(58)-N(1))-METHYLTRANSFERASE CATALYTIC SUBUNIT TRMT61A"/>
    <property type="match status" value="1"/>
</dbReference>
<evidence type="ECO:0000256" key="8">
    <source>
        <dbReference type="ARBA" id="ARBA00023242"/>
    </source>
</evidence>
<dbReference type="CDD" id="cd02440">
    <property type="entry name" value="AdoMet_MTases"/>
    <property type="match status" value="1"/>
</dbReference>
<dbReference type="PIRSF" id="PIRSF017269">
    <property type="entry name" value="GCD14"/>
    <property type="match status" value="1"/>
</dbReference>
<dbReference type="Pfam" id="PF08704">
    <property type="entry name" value="GCD14"/>
    <property type="match status" value="1"/>
</dbReference>
<keyword evidence="8 9" id="KW-0539">Nucleus</keyword>
<evidence type="ECO:0000256" key="3">
    <source>
        <dbReference type="ARBA" id="ARBA00015963"/>
    </source>
</evidence>
<dbReference type="SUPFAM" id="SSF53335">
    <property type="entry name" value="S-adenosyl-L-methionine-dependent methyltransferases"/>
    <property type="match status" value="1"/>
</dbReference>
<dbReference type="AlphaFoldDB" id="A0A059F5V0"/>
<dbReference type="VEuPathDB" id="MicrosporidiaDB:H312_00150"/>
<dbReference type="GO" id="GO:0160107">
    <property type="term" value="F:tRNA (adenine(58)-N1)-methyltransferase activity"/>
    <property type="evidence" value="ECO:0007669"/>
    <property type="project" value="UniProtKB-EC"/>
</dbReference>
<dbReference type="GO" id="GO:0000179">
    <property type="term" value="F:rRNA (adenine-N6,N6-)-dimethyltransferase activity"/>
    <property type="evidence" value="ECO:0007669"/>
    <property type="project" value="InterPro"/>
</dbReference>
<dbReference type="EC" id="2.1.1.220" evidence="2 9"/>
<dbReference type="InterPro" id="IPR029063">
    <property type="entry name" value="SAM-dependent_MTases_sf"/>
</dbReference>
<comment type="subcellular location">
    <subcellularLocation>
        <location evidence="1 9">Nucleus</location>
    </subcellularLocation>
</comment>
<dbReference type="EMBL" id="KK365130">
    <property type="protein sequence ID" value="KCZ82492.1"/>
    <property type="molecule type" value="Genomic_DNA"/>
</dbReference>
<evidence type="ECO:0000256" key="4">
    <source>
        <dbReference type="ARBA" id="ARBA00022603"/>
    </source>
</evidence>
<keyword evidence="7 9" id="KW-0819">tRNA processing</keyword>
<evidence type="ECO:0000256" key="10">
    <source>
        <dbReference type="PIRSR" id="PIRSR017269-1"/>
    </source>
</evidence>
<evidence type="ECO:0000256" key="7">
    <source>
        <dbReference type="ARBA" id="ARBA00022694"/>
    </source>
</evidence>
<dbReference type="OrthoDB" id="1925287at2759"/>
<dbReference type="STRING" id="1288291.A0A059F5V0"/>
<keyword evidence="6 9" id="KW-0949">S-adenosyl-L-methionine</keyword>
<evidence type="ECO:0000256" key="2">
    <source>
        <dbReference type="ARBA" id="ARBA00012796"/>
    </source>
</evidence>
<dbReference type="InterPro" id="IPR049470">
    <property type="entry name" value="TRM61_C"/>
</dbReference>
<reference evidence="13" key="1">
    <citation type="submission" date="2013-02" db="EMBL/GenBank/DDBJ databases">
        <authorList>
            <consortium name="The Broad Institute Genome Sequencing Platform"/>
            <person name="Cuomo C."/>
            <person name="Becnel J."/>
            <person name="Sanscrainte N."/>
            <person name="Walker B."/>
            <person name="Young S.K."/>
            <person name="Zeng Q."/>
            <person name="Gargeya S."/>
            <person name="Fitzgerald M."/>
            <person name="Haas B."/>
            <person name="Abouelleil A."/>
            <person name="Alvarado L."/>
            <person name="Arachchi H.M."/>
            <person name="Berlin A.M."/>
            <person name="Chapman S.B."/>
            <person name="Dewar J."/>
            <person name="Goldberg J."/>
            <person name="Griggs A."/>
            <person name="Gujja S."/>
            <person name="Hansen M."/>
            <person name="Howarth C."/>
            <person name="Imamovic A."/>
            <person name="Larimer J."/>
            <person name="McCowan C."/>
            <person name="Murphy C."/>
            <person name="Neiman D."/>
            <person name="Pearson M."/>
            <person name="Priest M."/>
            <person name="Roberts A."/>
            <person name="Saif S."/>
            <person name="Shea T."/>
            <person name="Sisk P."/>
            <person name="Sykes S."/>
            <person name="Wortman J."/>
            <person name="Nusbaum C."/>
            <person name="Birren B."/>
        </authorList>
    </citation>
    <scope>NUCLEOTIDE SEQUENCE [LARGE SCALE GENOMIC DNA]</scope>
    <source>
        <strain evidence="13">PRA339</strain>
    </source>
</reference>
<evidence type="ECO:0000313" key="12">
    <source>
        <dbReference type="EMBL" id="KCZ82492.1"/>
    </source>
</evidence>
<dbReference type="PROSITE" id="PS01131">
    <property type="entry name" value="RRNA_A_DIMETH"/>
    <property type="match status" value="1"/>
</dbReference>
<protein>
    <recommendedName>
        <fullName evidence="3 9">tRNA (adenine(58)-N(1))-methyltransferase catalytic subunit TRM61</fullName>
        <ecNumber evidence="2 9">2.1.1.220</ecNumber>
    </recommendedName>
</protein>
<reference evidence="12 13" key="2">
    <citation type="submission" date="2014-03" db="EMBL/GenBank/DDBJ databases">
        <title>The Genome Sequence of Anncaliia algerae insect isolate PRA339.</title>
        <authorList>
            <consortium name="The Broad Institute Genome Sequencing Platform"/>
            <consortium name="The Broad Institute Genome Sequencing Center for Infectious Disease"/>
            <person name="Cuomo C."/>
            <person name="Becnel J."/>
            <person name="Sanscrainte N."/>
            <person name="Walker B."/>
            <person name="Young S.K."/>
            <person name="Zeng Q."/>
            <person name="Gargeya S."/>
            <person name="Fitzgerald M."/>
            <person name="Haas B."/>
            <person name="Abouelleil A."/>
            <person name="Alvarado L."/>
            <person name="Arachchi H.M."/>
            <person name="Berlin A.M."/>
            <person name="Chapman S.B."/>
            <person name="Dewar J."/>
            <person name="Goldberg J."/>
            <person name="Griggs A."/>
            <person name="Gujja S."/>
            <person name="Hansen M."/>
            <person name="Howarth C."/>
            <person name="Imamovic A."/>
            <person name="Larimer J."/>
            <person name="McCowan C."/>
            <person name="Murphy C."/>
            <person name="Neiman D."/>
            <person name="Pearson M."/>
            <person name="Priest M."/>
            <person name="Roberts A."/>
            <person name="Saif S."/>
            <person name="Shea T."/>
            <person name="Sisk P."/>
            <person name="Sykes S."/>
            <person name="Wortman J."/>
            <person name="Nusbaum C."/>
            <person name="Birren B."/>
        </authorList>
    </citation>
    <scope>NUCLEOTIDE SEQUENCE [LARGE SCALE GENOMIC DNA]</scope>
    <source>
        <strain evidence="12 13">PRA339</strain>
    </source>
</reference>
<dbReference type="GO" id="GO:0030488">
    <property type="term" value="P:tRNA methylation"/>
    <property type="evidence" value="ECO:0007669"/>
    <property type="project" value="InterPro"/>
</dbReference>
<comment type="catalytic activity">
    <reaction evidence="9">
        <text>adenosine(58) in tRNA + S-adenosyl-L-methionine = N(1)-methyladenosine(58) in tRNA + S-adenosyl-L-homocysteine + H(+)</text>
        <dbReference type="Rhea" id="RHEA:43152"/>
        <dbReference type="Rhea" id="RHEA-COMP:10365"/>
        <dbReference type="Rhea" id="RHEA-COMP:10366"/>
        <dbReference type="ChEBI" id="CHEBI:15378"/>
        <dbReference type="ChEBI" id="CHEBI:57856"/>
        <dbReference type="ChEBI" id="CHEBI:59789"/>
        <dbReference type="ChEBI" id="CHEBI:74411"/>
        <dbReference type="ChEBI" id="CHEBI:74491"/>
        <dbReference type="EC" id="2.1.1.220"/>
    </reaction>
</comment>
<feature type="binding site" evidence="10">
    <location>
        <position position="126"/>
    </location>
    <ligand>
        <name>S-adenosyl-L-methionine</name>
        <dbReference type="ChEBI" id="CHEBI:59789"/>
    </ligand>
</feature>
<dbReference type="Gene3D" id="3.40.50.150">
    <property type="entry name" value="Vaccinia Virus protein VP39"/>
    <property type="match status" value="1"/>
</dbReference>
<feature type="domain" description="tRNA (adenine(58)-N(1))-methyltransferase catalytic subunit TRM61 C-terminal" evidence="11">
    <location>
        <begin position="74"/>
        <end position="229"/>
    </location>
</feature>
<keyword evidence="4 9" id="KW-0489">Methyltransferase</keyword>
<dbReference type="GO" id="GO:0005634">
    <property type="term" value="C:nucleus"/>
    <property type="evidence" value="ECO:0007669"/>
    <property type="project" value="UniProtKB-SubCell"/>
</dbReference>
<comment type="function">
    <text evidence="9">Catalytic subunit of tRNA (adenine-N(1)-)-methyltransferase, which catalyzes the formation of N(1)-methyladenine at position 58 (m1A58) in initiator methionyl-tRNA.</text>
</comment>
<dbReference type="Gene3D" id="3.10.330.20">
    <property type="match status" value="1"/>
</dbReference>
<dbReference type="PANTHER" id="PTHR12133">
    <property type="entry name" value="TRNA (ADENINE(58)-N(1))-METHYLTRANSFERASE"/>
    <property type="match status" value="1"/>
</dbReference>
<dbReference type="GO" id="GO:0031515">
    <property type="term" value="C:tRNA (m1A) methyltransferase complex"/>
    <property type="evidence" value="ECO:0007669"/>
    <property type="project" value="UniProtKB-UniRule"/>
</dbReference>
<dbReference type="InterPro" id="IPR020596">
    <property type="entry name" value="rRNA_Ade_Mease_Trfase_CS"/>
</dbReference>
<feature type="binding site" evidence="10">
    <location>
        <position position="168"/>
    </location>
    <ligand>
        <name>S-adenosyl-L-methionine</name>
        <dbReference type="ChEBI" id="CHEBI:59789"/>
    </ligand>
</feature>
<feature type="binding site" evidence="10">
    <location>
        <begin position="106"/>
        <end position="109"/>
    </location>
    <ligand>
        <name>S-adenosyl-L-methionine</name>
        <dbReference type="ChEBI" id="CHEBI:59789"/>
    </ligand>
</feature>
<evidence type="ECO:0000313" key="13">
    <source>
        <dbReference type="Proteomes" id="UP000030655"/>
    </source>
</evidence>
<dbReference type="InterPro" id="IPR014816">
    <property type="entry name" value="tRNA_MeTrfase_Gcd14"/>
</dbReference>
<dbReference type="HOGENOM" id="CLU_025402_3_0_1"/>
<keyword evidence="5 9" id="KW-0808">Transferase</keyword>
<evidence type="ECO:0000256" key="1">
    <source>
        <dbReference type="ARBA" id="ARBA00004123"/>
    </source>
</evidence>
<name>A0A059F5V0_9MICR</name>
<proteinExistence type="inferred from homology"/>